<dbReference type="EMBL" id="CP035108">
    <property type="protein sequence ID" value="QAR32998.1"/>
    <property type="molecule type" value="Genomic_DNA"/>
</dbReference>
<dbReference type="Gene3D" id="2.30.30.220">
    <property type="entry name" value="SspB-like"/>
    <property type="match status" value="1"/>
</dbReference>
<dbReference type="InterPro" id="IPR036760">
    <property type="entry name" value="SspB-like_sf"/>
</dbReference>
<dbReference type="SUPFAM" id="SSF101738">
    <property type="entry name" value="SspB-like"/>
    <property type="match status" value="1"/>
</dbReference>
<reference evidence="2 3" key="1">
    <citation type="submission" date="2019-01" db="EMBL/GenBank/DDBJ databases">
        <title>Geovibrio thiophilus DSM 11263, complete genome.</title>
        <authorList>
            <person name="Spring S."/>
            <person name="Bunk B."/>
            <person name="Sproer C."/>
        </authorList>
    </citation>
    <scope>NUCLEOTIDE SEQUENCE [LARGE SCALE GENOMIC DNA]</scope>
    <source>
        <strain evidence="2 3">DSM 11263</strain>
    </source>
</reference>
<dbReference type="InterPro" id="IPR007481">
    <property type="entry name" value="SspB"/>
</dbReference>
<keyword evidence="3" id="KW-1185">Reference proteome</keyword>
<sequence length="134" mass="15505">MDSIIPFKKELIGSVTANYLKFFMHISPHPGVVIGRRGLVDEEKTRGIVLVFGPQSYRDFRMEDSFISVTMKFSGRWEEVFIPYEAVAAVFNDPVSPEFIVNFRVPEKKTEQPKEENNTHQEGKIIRHDFGKKK</sequence>
<dbReference type="Proteomes" id="UP000287502">
    <property type="component" value="Chromosome"/>
</dbReference>
<name>A0A3R5YZ36_9BACT</name>
<dbReference type="AlphaFoldDB" id="A0A3R5YZ36"/>
<dbReference type="OrthoDB" id="9803427at2"/>
<evidence type="ECO:0000313" key="3">
    <source>
        <dbReference type="Proteomes" id="UP000287502"/>
    </source>
</evidence>
<protein>
    <recommendedName>
        <fullName evidence="4">Stringent starvation protein B</fullName>
    </recommendedName>
</protein>
<dbReference type="Pfam" id="PF04386">
    <property type="entry name" value="SspB"/>
    <property type="match status" value="1"/>
</dbReference>
<proteinExistence type="predicted"/>
<gene>
    <name evidence="2" type="ORF">EP073_06120</name>
</gene>
<organism evidence="2 3">
    <name type="scientific">Geovibrio thiophilus</name>
    <dbReference type="NCBI Taxonomy" id="139438"/>
    <lineage>
        <taxon>Bacteria</taxon>
        <taxon>Pseudomonadati</taxon>
        <taxon>Deferribacterota</taxon>
        <taxon>Deferribacteres</taxon>
        <taxon>Deferribacterales</taxon>
        <taxon>Geovibrionaceae</taxon>
        <taxon>Geovibrio</taxon>
    </lineage>
</organism>
<accession>A0A3R5YZ36</accession>
<evidence type="ECO:0008006" key="4">
    <source>
        <dbReference type="Google" id="ProtNLM"/>
    </source>
</evidence>
<feature type="region of interest" description="Disordered" evidence="1">
    <location>
        <begin position="108"/>
        <end position="134"/>
    </location>
</feature>
<evidence type="ECO:0000256" key="1">
    <source>
        <dbReference type="SAM" id="MobiDB-lite"/>
    </source>
</evidence>
<evidence type="ECO:0000313" key="2">
    <source>
        <dbReference type="EMBL" id="QAR32998.1"/>
    </source>
</evidence>
<dbReference type="KEGG" id="gtl:EP073_06120"/>
<dbReference type="RefSeq" id="WP_128466284.1">
    <property type="nucleotide sequence ID" value="NZ_CP035108.1"/>
</dbReference>